<dbReference type="AlphaFoldDB" id="A0A5J5JWI8"/>
<dbReference type="InterPro" id="IPR011042">
    <property type="entry name" value="6-blade_b-propeller_TolB-like"/>
</dbReference>
<dbReference type="Gene3D" id="2.120.10.30">
    <property type="entry name" value="TolB, C-terminal domain"/>
    <property type="match status" value="1"/>
</dbReference>
<name>A0A5J5JWI8_9ACTN</name>
<reference evidence="1 2" key="1">
    <citation type="submission" date="2019-09" db="EMBL/GenBank/DDBJ databases">
        <title>Screening of Novel Bioactive Compounds from Soil-Associated.</title>
        <authorList>
            <person name="Gong X."/>
        </authorList>
    </citation>
    <scope>NUCLEOTIDE SEQUENCE [LARGE SCALE GENOMIC DNA]</scope>
    <source>
        <strain evidence="1 2">Gxj-6</strain>
    </source>
</reference>
<keyword evidence="2" id="KW-1185">Reference proteome</keyword>
<dbReference type="RefSeq" id="WP_150937610.1">
    <property type="nucleotide sequence ID" value="NZ_VYTZ01000012.1"/>
</dbReference>
<organism evidence="1 2">
    <name type="scientific">Microbispora cellulosiformans</name>
    <dbReference type="NCBI Taxonomy" id="2614688"/>
    <lineage>
        <taxon>Bacteria</taxon>
        <taxon>Bacillati</taxon>
        <taxon>Actinomycetota</taxon>
        <taxon>Actinomycetes</taxon>
        <taxon>Streptosporangiales</taxon>
        <taxon>Streptosporangiaceae</taxon>
        <taxon>Microbispora</taxon>
    </lineage>
</organism>
<comment type="caution">
    <text evidence="1">The sequence shown here is derived from an EMBL/GenBank/DDBJ whole genome shotgun (WGS) entry which is preliminary data.</text>
</comment>
<evidence type="ECO:0000313" key="2">
    <source>
        <dbReference type="Proteomes" id="UP000327011"/>
    </source>
</evidence>
<sequence length="346" mass="37358">MTVPPRRTVPPRLTVLLAAVLLLGGLSVWAVVHAAARAESRGLPLAGEPAAGPGAVTLAAGHERRMLFRTMEWGPHRDEVVAVPADDPGAARVSAGVRCLRFHASSGTGSCLQAVHGSLGDTYRAVVLDARLRERRAFPLAGIPTRTRVSPSGRMAAWTVFVNGDSYAGTNFSTRTSILDTRTWSLRDNLETYRVVKDGRPYHAADVNLWGVTFADDGHFWVTLATGGRTWLARGDVAARSLTTVRENVECPSLSPDGTRVAFKRRVPGLPEDAPWRLYVLDLRTMRETPVTERRSVDDQAVWLDARTLGYALPGDFGADIWAAPADGSGAPRRLLTAALAPVVVE</sequence>
<dbReference type="Pfam" id="PF07676">
    <property type="entry name" value="PD40"/>
    <property type="match status" value="1"/>
</dbReference>
<accession>A0A5J5JWI8</accession>
<gene>
    <name evidence="1" type="ORF">F5972_28245</name>
</gene>
<dbReference type="Proteomes" id="UP000327011">
    <property type="component" value="Unassembled WGS sequence"/>
</dbReference>
<dbReference type="SUPFAM" id="SSF69304">
    <property type="entry name" value="Tricorn protease N-terminal domain"/>
    <property type="match status" value="1"/>
</dbReference>
<dbReference type="EMBL" id="VYTZ01000012">
    <property type="protein sequence ID" value="KAA9375258.1"/>
    <property type="molecule type" value="Genomic_DNA"/>
</dbReference>
<proteinExistence type="predicted"/>
<evidence type="ECO:0000313" key="1">
    <source>
        <dbReference type="EMBL" id="KAA9375258.1"/>
    </source>
</evidence>
<dbReference type="InterPro" id="IPR011659">
    <property type="entry name" value="WD40"/>
</dbReference>
<protein>
    <submittedName>
        <fullName evidence="1">TolB-like translocation protein</fullName>
    </submittedName>
</protein>